<name>A0A8X8FS91_9GAMM</name>
<dbReference type="Gene3D" id="2.60.40.10">
    <property type="entry name" value="Immunoglobulins"/>
    <property type="match status" value="6"/>
</dbReference>
<dbReference type="SMART" id="SM00060">
    <property type="entry name" value="FN3"/>
    <property type="match status" value="4"/>
</dbReference>
<accession>A0A8X8FS91</accession>
<gene>
    <name evidence="4" type="ORF">H9654_06925</name>
</gene>
<keyword evidence="2" id="KW-0732">Signal</keyword>
<dbReference type="InterPro" id="IPR050617">
    <property type="entry name" value="E3_ligase_FN3/SPRY"/>
</dbReference>
<evidence type="ECO:0000256" key="1">
    <source>
        <dbReference type="ARBA" id="ARBA00022737"/>
    </source>
</evidence>
<keyword evidence="1" id="KW-0677">Repeat</keyword>
<dbReference type="Pfam" id="PF25023">
    <property type="entry name" value="TEN_YD-shell"/>
    <property type="match status" value="1"/>
</dbReference>
<feature type="domain" description="Fibronectin type-III" evidence="3">
    <location>
        <begin position="1484"/>
        <end position="1571"/>
    </location>
</feature>
<dbReference type="Gene3D" id="2.180.10.10">
    <property type="entry name" value="RHS repeat-associated core"/>
    <property type="match status" value="2"/>
</dbReference>
<feature type="signal peptide" evidence="2">
    <location>
        <begin position="1"/>
        <end position="37"/>
    </location>
</feature>
<dbReference type="InterPro" id="IPR056823">
    <property type="entry name" value="TEN-like_YD-shell"/>
</dbReference>
<evidence type="ECO:0000313" key="4">
    <source>
        <dbReference type="EMBL" id="MBD7953940.1"/>
    </source>
</evidence>
<dbReference type="PROSITE" id="PS50853">
    <property type="entry name" value="FN3"/>
    <property type="match status" value="1"/>
</dbReference>
<dbReference type="InterPro" id="IPR013783">
    <property type="entry name" value="Ig-like_fold"/>
</dbReference>
<evidence type="ECO:0000259" key="3">
    <source>
        <dbReference type="PROSITE" id="PS50853"/>
    </source>
</evidence>
<organism evidence="4 5">
    <name type="scientific">Stenotrophomonas lacuserhaii</name>
    <dbReference type="NCBI Taxonomy" id="2760084"/>
    <lineage>
        <taxon>Bacteria</taxon>
        <taxon>Pseudomonadati</taxon>
        <taxon>Pseudomonadota</taxon>
        <taxon>Gammaproteobacteria</taxon>
        <taxon>Lysobacterales</taxon>
        <taxon>Lysobacteraceae</taxon>
        <taxon>Stenotrophomonas</taxon>
    </lineage>
</organism>
<comment type="caution">
    <text evidence="4">The sequence shown here is derived from an EMBL/GenBank/DDBJ whole genome shotgun (WGS) entry which is preliminary data.</text>
</comment>
<dbReference type="Proteomes" id="UP000636938">
    <property type="component" value="Unassembled WGS sequence"/>
</dbReference>
<evidence type="ECO:0000256" key="2">
    <source>
        <dbReference type="SAM" id="SignalP"/>
    </source>
</evidence>
<protein>
    <submittedName>
        <fullName evidence="4">RHS repeat protein</fullName>
    </submittedName>
</protein>
<keyword evidence="5" id="KW-1185">Reference proteome</keyword>
<dbReference type="InterPro" id="IPR003961">
    <property type="entry name" value="FN3_dom"/>
</dbReference>
<dbReference type="CDD" id="cd00063">
    <property type="entry name" value="FN3"/>
    <property type="match status" value="2"/>
</dbReference>
<proteinExistence type="predicted"/>
<reference evidence="4 5" key="1">
    <citation type="submission" date="2020-08" db="EMBL/GenBank/DDBJ databases">
        <title>A Genomic Blueprint of the Chicken Gut Microbiome.</title>
        <authorList>
            <person name="Gilroy R."/>
            <person name="Ravi A."/>
            <person name="Getino M."/>
            <person name="Pursley I."/>
            <person name="Horton D.L."/>
            <person name="Alikhan N.-F."/>
            <person name="Baker D."/>
            <person name="Gharbi K."/>
            <person name="Hall N."/>
            <person name="Watson M."/>
            <person name="Adriaenssens E.M."/>
            <person name="Foster-Nyarko E."/>
            <person name="Jarju S."/>
            <person name="Secka A."/>
            <person name="Antonio M."/>
            <person name="Oren A."/>
            <person name="Chaudhuri R."/>
            <person name="La Ragione R.M."/>
            <person name="Hildebrand F."/>
            <person name="Pallen M.J."/>
        </authorList>
    </citation>
    <scope>NUCLEOTIDE SEQUENCE [LARGE SCALE GENOMIC DNA]</scope>
    <source>
        <strain evidence="4 5">Sa5BUN4</strain>
    </source>
</reference>
<dbReference type="Pfam" id="PF05593">
    <property type="entry name" value="RHS_repeat"/>
    <property type="match status" value="1"/>
</dbReference>
<dbReference type="InterPro" id="IPR036116">
    <property type="entry name" value="FN3_sf"/>
</dbReference>
<feature type="chain" id="PRO_5036456813" evidence="2">
    <location>
        <begin position="38"/>
        <end position="2027"/>
    </location>
</feature>
<sequence length="2027" mass="214958">MQIVKQGRLGAAVACARAGAWAGTAMVWAGMAATASAQPMQPYQEYDKRLRTAEQVGALTSDLFGDAVNVYDQSTTFNQTDIDLPGTNALPVRLSRSLNIRPIPAVGLAPKTYAGAADWNIDVPYISGVFDSAFRWNVTVTGDTPRCSTNFYPRTDVPNKLEDVWSGYNVNLPGQGARSLVAMPPDEFKRPDGQAHAWTTTSLDSITCTAMAGGYPGEGFVLQTTDGITYTFNVATERAMGLMARDSGGAGRQRVEIFLMASRIQDRFGNFVDISYNGNGHPTAFSASDGRQITLQYSGDRLVSASAHGRTWTYAYSGETLQRVTQPDQAAWEFTHLEDRRINYEIWHEDIGPGCGNVAPMADKLYRLQMRHPSGALGTFRFDHQRLARSGVPGILCQGEAQGGSIGTGFPIVHYTPVPTWFDVLGLTEKTIEGPGLSSPLRWYYTDLGQSYGSWSGNVPPCTTCVQSKVVRITQPDGSSVEETYGVVYSHNEGKMLARSTVAASGTTLESETLSYVSNAQVPSMPFPARYGSRWGGSDESSVLVRPLARKVIVRDGATLTWEATTFDAKARPVKVTRSSTLGHSRTDTTAYHDNTGAWLLGQTASVTNNDTGLVESQTSFNGMALPVEQRQFGKLVQTLNYHADGAVASFADGRGNSTTLNNWKRGTPQTIGFADGNGMSATVDDNGWIRSVTNELGYQTSYDYDAMGRITATVFASGDSVAWNASTQVFERVDADELGIAPGHWRLSSSTGNRRKTTWFDAMWRPLITREFDAGNVADTDRYQRFSYDHAGRTTFQSYPGATTNLTSGQWSEYDALCRPTSTSADSELGLLTTITEYLSGLRTRTTNPRGQKTITSHQAFDTPNYDAPTRIEHPAGAFTEIARDRFGKPTSIKRRNADSSVAITRSYVYDGQQQLCRSVEPESGATAMAYDAAGNLAWSAAGLALTAANGCETATAQASGRRVDRGYDSRNRLNQLSFPDGNGNQTWSYTAAGKPSQVVTENAGSRQVINTYAYNRRGLITGETMQQQGVGIWTMGYGYDANAAMASLQYPSGLQVTLAPNAFGQPTQVGNYASAVRYYPNGGLRSFTYGNGVTHSMTQNARALPARAIDAGVLDNTITYDANGNVATVTDAVEASKSRQMQYDALDRLTQATSAAFGGGGVFRYTYDVLDNIRSAKLGTIKQHNYYYDARNRMTTVNRDDGSAIMGLDYDVQGNLAKKNGEVFRFDYGNRLRDGAGKELYAYDAHGRRVGNYSTSLGDILSFYGNDGVLRRQHNKRTGKELEYVSLGTSLLAELESTVAVAVPALSGPANVATGSYSVSWTSVGNANRYELRHSSNAGTSWSSAYTGTATSHAVSGAPTGSRSYQVRACQGSNCGGWSATLVVQVVPVPASAPALVVPAAGLNGSYSIGWPAVTGATRYAIEERAGVGAWTSVHNAAGLSVALSGRAAGAYSYRGQACNVSGCSGWSAEQAMTVIYPSESAPTITAPTSNNSGSFIVSWTAVTGSTRYEPQERLGTGAWTNLANTTATSLSISGKPTGSHGYQVRACNAAGCGPWSNIVTTSVLLPPAAAPAITLAASNTSGSYNVGWNAVAGAVEYRLEERTGTGSWGALQAEAATLRAISGKGNGTYGYRVQACNAGGCSGWSAEKTTTVLRVPGAAAVTTPATNSSGAWTVSWAAVATATSYQLEERVNAGAWALAYTGTAVNWGTSARGTGSHGYRGRACNASGCGAYSAIVTTVVTRPPGAAPALSLPASNGNGSFSVSWAAVATSTRYELEEQVGSAWTQQQNTSALSKAFTGRATGSYRFRVRACNAGGCGAYSGTGTVAVLLVPQSAPTLTAPASAAAAYTISWSAVSTATGYNVQQNINGGGWGALGSYGGTSVGLNPGSSGSYAYRVQACNATGCGGWSATKTVAVRRPPATPSITYAHQHNYYAGPHNGEFSLCKVTWTPASYASHYDLQAHGGALLYSGAATTVEGQYLTIQFCATVYVVRACNAAGCSGWSAPFHQTLEQDPYPGDGEVIP</sequence>
<dbReference type="InterPro" id="IPR031325">
    <property type="entry name" value="RHS_repeat"/>
</dbReference>
<dbReference type="PANTHER" id="PTHR24099">
    <property type="entry name" value="E3 UBIQUITIN-PROTEIN LIGASE TRIM36-RELATED"/>
    <property type="match status" value="1"/>
</dbReference>
<evidence type="ECO:0000313" key="5">
    <source>
        <dbReference type="Proteomes" id="UP000636938"/>
    </source>
</evidence>
<dbReference type="EMBL" id="JACSQS010000005">
    <property type="protein sequence ID" value="MBD7953940.1"/>
    <property type="molecule type" value="Genomic_DNA"/>
</dbReference>
<dbReference type="PANTHER" id="PTHR24099:SF11">
    <property type="entry name" value="FIBRONECTIN TYPE III DOMAIN-CONTAINING 3BA-RELATED"/>
    <property type="match status" value="1"/>
</dbReference>
<dbReference type="SUPFAM" id="SSF49265">
    <property type="entry name" value="Fibronectin type III"/>
    <property type="match status" value="5"/>
</dbReference>